<dbReference type="OrthoDB" id="10045365at2759"/>
<comment type="caution">
    <text evidence="1">The sequence shown here is derived from an EMBL/GenBank/DDBJ whole genome shotgun (WGS) entry which is preliminary data.</text>
</comment>
<gene>
    <name evidence="1" type="ORF">GIB67_031990</name>
</gene>
<organism evidence="1 2">
    <name type="scientific">Kingdonia uniflora</name>
    <dbReference type="NCBI Taxonomy" id="39325"/>
    <lineage>
        <taxon>Eukaryota</taxon>
        <taxon>Viridiplantae</taxon>
        <taxon>Streptophyta</taxon>
        <taxon>Embryophyta</taxon>
        <taxon>Tracheophyta</taxon>
        <taxon>Spermatophyta</taxon>
        <taxon>Magnoliopsida</taxon>
        <taxon>Ranunculales</taxon>
        <taxon>Circaeasteraceae</taxon>
        <taxon>Kingdonia</taxon>
    </lineage>
</organism>
<reference evidence="1 2" key="1">
    <citation type="journal article" date="2020" name="IScience">
        <title>Genome Sequencing of the Endangered Kingdonia uniflora (Circaeasteraceae, Ranunculales) Reveals Potential Mechanisms of Evolutionary Specialization.</title>
        <authorList>
            <person name="Sun Y."/>
            <person name="Deng T."/>
            <person name="Zhang A."/>
            <person name="Moore M.J."/>
            <person name="Landis J.B."/>
            <person name="Lin N."/>
            <person name="Zhang H."/>
            <person name="Zhang X."/>
            <person name="Huang J."/>
            <person name="Zhang X."/>
            <person name="Sun H."/>
            <person name="Wang H."/>
        </authorList>
    </citation>
    <scope>NUCLEOTIDE SEQUENCE [LARGE SCALE GENOMIC DNA]</scope>
    <source>
        <strain evidence="1">TB1705</strain>
        <tissue evidence="1">Leaf</tissue>
    </source>
</reference>
<dbReference type="Proteomes" id="UP000541444">
    <property type="component" value="Unassembled WGS sequence"/>
</dbReference>
<protein>
    <submittedName>
        <fullName evidence="1">Uncharacterized protein</fullName>
    </submittedName>
</protein>
<dbReference type="Gene3D" id="3.50.30.30">
    <property type="match status" value="1"/>
</dbReference>
<name>A0A7J7MWA6_9MAGN</name>
<accession>A0A7J7MWA6</accession>
<proteinExistence type="predicted"/>
<dbReference type="AlphaFoldDB" id="A0A7J7MWA6"/>
<sequence>MFGQFKVASLDSLKDTYECVIGNFGVPLYGGTLVGTVAYPKANLKACKGFDEVDISFKSKPGGLPTFLLVDIGGSEVWNTLDSFTHIAASAIFYPFSEQSRPGFESVFHSPSYGLLLYLISFATHIREYQKLMAFFVTNFGMEAFCGFQVNSEARKYKTAPLQHRDLLEKLFESLFATEDYAWSSVQPLEPTELVQSLISAFTAQGESSTSSARNDDPTKVVNVLKDIVSSYEIDNILIFKSLKFLGGKDSNSYRLMFLVLEPEQCAKFLEAILS</sequence>
<keyword evidence="2" id="KW-1185">Reference proteome</keyword>
<evidence type="ECO:0000313" key="1">
    <source>
        <dbReference type="EMBL" id="KAF6159219.1"/>
    </source>
</evidence>
<evidence type="ECO:0000313" key="2">
    <source>
        <dbReference type="Proteomes" id="UP000541444"/>
    </source>
</evidence>
<dbReference type="EMBL" id="JACGCM010001193">
    <property type="protein sequence ID" value="KAF6159219.1"/>
    <property type="molecule type" value="Genomic_DNA"/>
</dbReference>